<feature type="domain" description="N-acetyltransferase" evidence="1">
    <location>
        <begin position="123"/>
        <end position="276"/>
    </location>
</feature>
<evidence type="ECO:0000313" key="3">
    <source>
        <dbReference type="Proteomes" id="UP000283895"/>
    </source>
</evidence>
<evidence type="ECO:0000259" key="1">
    <source>
        <dbReference type="PROSITE" id="PS51186"/>
    </source>
</evidence>
<reference evidence="2 3" key="1">
    <citation type="submission" date="2015-09" db="EMBL/GenBank/DDBJ databases">
        <title>Host preference determinants of Valsa canker pathogens revealed by comparative genomics.</title>
        <authorList>
            <person name="Yin Z."/>
            <person name="Huang L."/>
        </authorList>
    </citation>
    <scope>NUCLEOTIDE SEQUENCE [LARGE SCALE GENOMIC DNA]</scope>
    <source>
        <strain evidence="2 3">03-1</strain>
    </source>
</reference>
<dbReference type="InterPro" id="IPR016181">
    <property type="entry name" value="Acyl_CoA_acyltransferase"/>
</dbReference>
<gene>
    <name evidence="2" type="ORF">VMCG_07527</name>
</gene>
<dbReference type="SUPFAM" id="SSF55729">
    <property type="entry name" value="Acyl-CoA N-acyltransferases (Nat)"/>
    <property type="match status" value="1"/>
</dbReference>
<dbReference type="OrthoDB" id="5223080at2759"/>
<dbReference type="CDD" id="cd04301">
    <property type="entry name" value="NAT_SF"/>
    <property type="match status" value="1"/>
</dbReference>
<dbReference type="InterPro" id="IPR000182">
    <property type="entry name" value="GNAT_dom"/>
</dbReference>
<dbReference type="Proteomes" id="UP000283895">
    <property type="component" value="Unassembled WGS sequence"/>
</dbReference>
<comment type="caution">
    <text evidence="2">The sequence shown here is derived from an EMBL/GenBank/DDBJ whole genome shotgun (WGS) entry which is preliminary data.</text>
</comment>
<proteinExistence type="predicted"/>
<sequence length="276" mass="30247">MAEIKRLPGGTLPQGAPSLNLGESQHVEVFAAGESTAVLVVEHREHETRITQPWLSVPQDDNLARQLVKTIRDLYFAPEKPILVQVDASQTALTNVLQGSIIAGHIMTKPIDKHAMPPLAEGVHPRAMNEQETATFLADTEEEFARAVMDNSADPTDWEDARAKSRRAMGAVVPEGGKTPGHSFLIVEDDKGEKVSLLWVALNEETKESFCYNIEVEPDRRRMGYGRKTLGVWERHAAEQGAASIGLNVFGKNLAAQKLYSGAGLSIATTVFRIEE</sequence>
<protein>
    <recommendedName>
        <fullName evidence="1">N-acetyltransferase domain-containing protein</fullName>
    </recommendedName>
</protein>
<dbReference type="Pfam" id="PF00583">
    <property type="entry name" value="Acetyltransf_1"/>
    <property type="match status" value="1"/>
</dbReference>
<name>A0A423W1G5_9PEZI</name>
<keyword evidence="3" id="KW-1185">Reference proteome</keyword>
<organism evidence="2 3">
    <name type="scientific">Cytospora schulzeri</name>
    <dbReference type="NCBI Taxonomy" id="448051"/>
    <lineage>
        <taxon>Eukaryota</taxon>
        <taxon>Fungi</taxon>
        <taxon>Dikarya</taxon>
        <taxon>Ascomycota</taxon>
        <taxon>Pezizomycotina</taxon>
        <taxon>Sordariomycetes</taxon>
        <taxon>Sordariomycetidae</taxon>
        <taxon>Diaporthales</taxon>
        <taxon>Cytosporaceae</taxon>
        <taxon>Cytospora</taxon>
    </lineage>
</organism>
<dbReference type="AlphaFoldDB" id="A0A423W1G5"/>
<evidence type="ECO:0000313" key="2">
    <source>
        <dbReference type="EMBL" id="ROV97129.1"/>
    </source>
</evidence>
<dbReference type="EMBL" id="LKEA01000030">
    <property type="protein sequence ID" value="ROV97129.1"/>
    <property type="molecule type" value="Genomic_DNA"/>
</dbReference>
<dbReference type="PROSITE" id="PS51186">
    <property type="entry name" value="GNAT"/>
    <property type="match status" value="1"/>
</dbReference>
<dbReference type="GO" id="GO:0016747">
    <property type="term" value="F:acyltransferase activity, transferring groups other than amino-acyl groups"/>
    <property type="evidence" value="ECO:0007669"/>
    <property type="project" value="InterPro"/>
</dbReference>
<dbReference type="Gene3D" id="3.40.630.30">
    <property type="match status" value="1"/>
</dbReference>
<accession>A0A423W1G5</accession>